<comment type="caution">
    <text evidence="1">The sequence shown here is derived from an EMBL/GenBank/DDBJ whole genome shotgun (WGS) entry which is preliminary data.</text>
</comment>
<dbReference type="OrthoDB" id="10508548at2759"/>
<evidence type="ECO:0000313" key="1">
    <source>
        <dbReference type="EMBL" id="OWZ18308.1"/>
    </source>
</evidence>
<reference evidence="2" key="1">
    <citation type="submission" date="2017-03" db="EMBL/GenBank/DDBJ databases">
        <title>Phytopthora megakarya and P. palmivora, two closely related causual agents of cacao black pod achieved similar genome size and gene model numbers by different mechanisms.</title>
        <authorList>
            <person name="Ali S."/>
            <person name="Shao J."/>
            <person name="Larry D.J."/>
            <person name="Kronmiller B."/>
            <person name="Shen D."/>
            <person name="Strem M.D."/>
            <person name="Melnick R.L."/>
            <person name="Guiltinan M.J."/>
            <person name="Tyler B.M."/>
            <person name="Meinhardt L.W."/>
            <person name="Bailey B.A."/>
        </authorList>
    </citation>
    <scope>NUCLEOTIDE SEQUENCE [LARGE SCALE GENOMIC DNA]</scope>
    <source>
        <strain evidence="2">zdho120</strain>
    </source>
</reference>
<sequence length="71" mass="8328">MTLLRWVNAKKKAEFYFSRIRCCMGFLNQKPKGNQSEWMAAALQQTPTELWEHKNELTAYQVWVAYRGATG</sequence>
<organism evidence="1 2">
    <name type="scientific">Phytophthora megakarya</name>
    <dbReference type="NCBI Taxonomy" id="4795"/>
    <lineage>
        <taxon>Eukaryota</taxon>
        <taxon>Sar</taxon>
        <taxon>Stramenopiles</taxon>
        <taxon>Oomycota</taxon>
        <taxon>Peronosporomycetes</taxon>
        <taxon>Peronosporales</taxon>
        <taxon>Peronosporaceae</taxon>
        <taxon>Phytophthora</taxon>
    </lineage>
</organism>
<keyword evidence="2" id="KW-1185">Reference proteome</keyword>
<gene>
    <name evidence="1" type="ORF">PHMEG_0007617</name>
</gene>
<dbReference type="Proteomes" id="UP000198211">
    <property type="component" value="Unassembled WGS sequence"/>
</dbReference>
<protein>
    <submittedName>
        <fullName evidence="1">Uncharacterized protein</fullName>
    </submittedName>
</protein>
<evidence type="ECO:0000313" key="2">
    <source>
        <dbReference type="Proteomes" id="UP000198211"/>
    </source>
</evidence>
<proteinExistence type="predicted"/>
<dbReference type="AlphaFoldDB" id="A0A225WM08"/>
<accession>A0A225WM08</accession>
<name>A0A225WM08_9STRA</name>
<dbReference type="EMBL" id="NBNE01000607">
    <property type="protein sequence ID" value="OWZ18308.1"/>
    <property type="molecule type" value="Genomic_DNA"/>
</dbReference>